<evidence type="ECO:0000259" key="6">
    <source>
        <dbReference type="Pfam" id="PF04932"/>
    </source>
</evidence>
<feature type="transmembrane region" description="Helical" evidence="5">
    <location>
        <begin position="62"/>
        <end position="84"/>
    </location>
</feature>
<dbReference type="OrthoDB" id="1631746at2"/>
<dbReference type="PANTHER" id="PTHR37422">
    <property type="entry name" value="TEICHURONIC ACID BIOSYNTHESIS PROTEIN TUAE"/>
    <property type="match status" value="1"/>
</dbReference>
<feature type="transmembrane region" description="Helical" evidence="5">
    <location>
        <begin position="356"/>
        <end position="376"/>
    </location>
</feature>
<evidence type="ECO:0000256" key="3">
    <source>
        <dbReference type="ARBA" id="ARBA00022989"/>
    </source>
</evidence>
<sequence length="437" mass="49055">MKTVYQSFDKATLFQRGYLFSLILVAVSLFSPKQALTNIAIMLLALVWLLEGDFKAKYQRLAANWVAVSFMLLFFLYLTGAFYTDNLGAGFKRLETKSSLLIFPLLIGSAIIRQDYLRKTLLTFAFTCVVLSAVALVYQTFVVLEKNDFNYFFSDGLVSIMGKQAAYYSIYVAFSILILIQDLWQRFSGIGWGRKTVFLVAILFLLLFLFLLASRTSLGILLLILIISLVGVGVRYGKLRYTLLMVAALLAFIVGLSVVFPQTVSRFKSLRNISFDFSNTQDIYHFSGEDSEAKWNGLNMRLAKWVCAIDVIRQNPLGVGTGDVKDELVEAYRNRNFTYAAENRFDPHNQFLDTTVAIGIPGLIVLMCCYLLPLYLAIKQKNWLLGSFAILIIACSITESVLSSAQGVIFICFSLFVLLGASVPDKSRKERAANLPQ</sequence>
<evidence type="ECO:0000313" key="8">
    <source>
        <dbReference type="Proteomes" id="UP000187181"/>
    </source>
</evidence>
<evidence type="ECO:0000256" key="1">
    <source>
        <dbReference type="ARBA" id="ARBA00004141"/>
    </source>
</evidence>
<dbReference type="AlphaFoldDB" id="A0A1R3WER1"/>
<keyword evidence="2 5" id="KW-0812">Transmembrane</keyword>
<dbReference type="PANTHER" id="PTHR37422:SF13">
    <property type="entry name" value="LIPOPOLYSACCHARIDE BIOSYNTHESIS PROTEIN PA4999-RELATED"/>
    <property type="match status" value="1"/>
</dbReference>
<dbReference type="Pfam" id="PF04932">
    <property type="entry name" value="Wzy_C"/>
    <property type="match status" value="1"/>
</dbReference>
<dbReference type="RefSeq" id="WP_083704051.1">
    <property type="nucleotide sequence ID" value="NZ_FTPP01000001.1"/>
</dbReference>
<evidence type="ECO:0000313" key="7">
    <source>
        <dbReference type="EMBL" id="SIT76437.1"/>
    </source>
</evidence>
<reference evidence="8" key="1">
    <citation type="submission" date="2017-01" db="EMBL/GenBank/DDBJ databases">
        <authorList>
            <person name="Varghese N."/>
            <person name="Submissions S."/>
        </authorList>
    </citation>
    <scope>NUCLEOTIDE SEQUENCE [LARGE SCALE GENOMIC DNA]</scope>
    <source>
        <strain evidence="8">LP100</strain>
    </source>
</reference>
<keyword evidence="7" id="KW-0436">Ligase</keyword>
<feature type="transmembrane region" description="Helical" evidence="5">
    <location>
        <begin position="196"/>
        <end position="212"/>
    </location>
</feature>
<feature type="transmembrane region" description="Helical" evidence="5">
    <location>
        <begin position="408"/>
        <end position="424"/>
    </location>
</feature>
<dbReference type="GO" id="GO:0016874">
    <property type="term" value="F:ligase activity"/>
    <property type="evidence" value="ECO:0007669"/>
    <property type="project" value="UniProtKB-KW"/>
</dbReference>
<dbReference type="EMBL" id="FTPP01000001">
    <property type="protein sequence ID" value="SIT76437.1"/>
    <property type="molecule type" value="Genomic_DNA"/>
</dbReference>
<feature type="domain" description="O-antigen ligase-related" evidence="6">
    <location>
        <begin position="203"/>
        <end position="366"/>
    </location>
</feature>
<name>A0A1R3WER1_9BACT</name>
<feature type="transmembrane region" description="Helical" evidence="5">
    <location>
        <begin position="164"/>
        <end position="184"/>
    </location>
</feature>
<keyword evidence="4 5" id="KW-0472">Membrane</keyword>
<proteinExistence type="predicted"/>
<feature type="transmembrane region" description="Helical" evidence="5">
    <location>
        <begin position="218"/>
        <end position="234"/>
    </location>
</feature>
<dbReference type="STRING" id="1317125.SAMN05444128_0338"/>
<keyword evidence="8" id="KW-1185">Reference proteome</keyword>
<feature type="transmembrane region" description="Helical" evidence="5">
    <location>
        <begin position="241"/>
        <end position="260"/>
    </location>
</feature>
<gene>
    <name evidence="7" type="ORF">SAMN05444128_0338</name>
</gene>
<evidence type="ECO:0000256" key="4">
    <source>
        <dbReference type="ARBA" id="ARBA00023136"/>
    </source>
</evidence>
<organism evidence="7 8">
    <name type="scientific">Pontibacter indicus</name>
    <dbReference type="NCBI Taxonomy" id="1317125"/>
    <lineage>
        <taxon>Bacteria</taxon>
        <taxon>Pseudomonadati</taxon>
        <taxon>Bacteroidota</taxon>
        <taxon>Cytophagia</taxon>
        <taxon>Cytophagales</taxon>
        <taxon>Hymenobacteraceae</taxon>
        <taxon>Pontibacter</taxon>
    </lineage>
</organism>
<dbReference type="InterPro" id="IPR051533">
    <property type="entry name" value="WaaL-like"/>
</dbReference>
<comment type="subcellular location">
    <subcellularLocation>
        <location evidence="1">Membrane</location>
        <topology evidence="1">Multi-pass membrane protein</topology>
    </subcellularLocation>
</comment>
<protein>
    <submittedName>
        <fullName evidence="7">O-antigen ligase</fullName>
    </submittedName>
</protein>
<feature type="transmembrane region" description="Helical" evidence="5">
    <location>
        <begin position="124"/>
        <end position="144"/>
    </location>
</feature>
<dbReference type="GO" id="GO:0016020">
    <property type="term" value="C:membrane"/>
    <property type="evidence" value="ECO:0007669"/>
    <property type="project" value="UniProtKB-SubCell"/>
</dbReference>
<feature type="transmembrane region" description="Helical" evidence="5">
    <location>
        <begin position="383"/>
        <end position="402"/>
    </location>
</feature>
<keyword evidence="3 5" id="KW-1133">Transmembrane helix</keyword>
<feature type="transmembrane region" description="Helical" evidence="5">
    <location>
        <begin position="96"/>
        <end position="112"/>
    </location>
</feature>
<evidence type="ECO:0000256" key="5">
    <source>
        <dbReference type="SAM" id="Phobius"/>
    </source>
</evidence>
<accession>A0A1R3WER1</accession>
<dbReference type="InterPro" id="IPR007016">
    <property type="entry name" value="O-antigen_ligase-rel_domated"/>
</dbReference>
<feature type="transmembrane region" description="Helical" evidence="5">
    <location>
        <begin position="20"/>
        <end position="50"/>
    </location>
</feature>
<dbReference type="Proteomes" id="UP000187181">
    <property type="component" value="Unassembled WGS sequence"/>
</dbReference>
<evidence type="ECO:0000256" key="2">
    <source>
        <dbReference type="ARBA" id="ARBA00022692"/>
    </source>
</evidence>